<dbReference type="PRINTS" id="PR00344">
    <property type="entry name" value="BCTRLSENSOR"/>
</dbReference>
<keyword evidence="4" id="KW-0808">Transferase</keyword>
<dbReference type="SMART" id="SM00388">
    <property type="entry name" value="HisKA"/>
    <property type="match status" value="1"/>
</dbReference>
<dbReference type="InterPro" id="IPR036890">
    <property type="entry name" value="HATPase_C_sf"/>
</dbReference>
<keyword evidence="6" id="KW-0175">Coiled coil</keyword>
<dbReference type="PANTHER" id="PTHR43047">
    <property type="entry name" value="TWO-COMPONENT HISTIDINE PROTEIN KINASE"/>
    <property type="match status" value="1"/>
</dbReference>
<evidence type="ECO:0000256" key="4">
    <source>
        <dbReference type="ARBA" id="ARBA00022679"/>
    </source>
</evidence>
<feature type="domain" description="PAS" evidence="9">
    <location>
        <begin position="351"/>
        <end position="386"/>
    </location>
</feature>
<feature type="transmembrane region" description="Helical" evidence="7">
    <location>
        <begin position="47"/>
        <end position="64"/>
    </location>
</feature>
<dbReference type="GO" id="GO:0005524">
    <property type="term" value="F:ATP binding"/>
    <property type="evidence" value="ECO:0007669"/>
    <property type="project" value="UniProtKB-KW"/>
</dbReference>
<dbReference type="InterPro" id="IPR035965">
    <property type="entry name" value="PAS-like_dom_sf"/>
</dbReference>
<evidence type="ECO:0000256" key="2">
    <source>
        <dbReference type="ARBA" id="ARBA00012438"/>
    </source>
</evidence>
<dbReference type="SMART" id="SM00387">
    <property type="entry name" value="HATPase_c"/>
    <property type="match status" value="1"/>
</dbReference>
<dbReference type="EC" id="2.7.13.3" evidence="2"/>
<gene>
    <name evidence="10" type="ORF">ABFZ84_01070</name>
</gene>
<dbReference type="Gene3D" id="3.30.565.10">
    <property type="entry name" value="Histidine kinase-like ATPase, C-terminal domain"/>
    <property type="match status" value="1"/>
</dbReference>
<proteinExistence type="predicted"/>
<dbReference type="InterPro" id="IPR036097">
    <property type="entry name" value="HisK_dim/P_sf"/>
</dbReference>
<dbReference type="InterPro" id="IPR004358">
    <property type="entry name" value="Sig_transdc_His_kin-like_C"/>
</dbReference>
<dbReference type="PANTHER" id="PTHR43047:SF72">
    <property type="entry name" value="OSMOSENSING HISTIDINE PROTEIN KINASE SLN1"/>
    <property type="match status" value="1"/>
</dbReference>
<name>A0ABV3Z0V5_9PROT</name>
<feature type="domain" description="Histidine kinase" evidence="8">
    <location>
        <begin position="515"/>
        <end position="734"/>
    </location>
</feature>
<dbReference type="PROSITE" id="PS50109">
    <property type="entry name" value="HIS_KIN"/>
    <property type="match status" value="1"/>
</dbReference>
<dbReference type="SUPFAM" id="SSF55874">
    <property type="entry name" value="ATPase domain of HSP90 chaperone/DNA topoisomerase II/histidine kinase"/>
    <property type="match status" value="1"/>
</dbReference>
<dbReference type="EMBL" id="JBEHZE010000001">
    <property type="protein sequence ID" value="MEX6632128.1"/>
    <property type="molecule type" value="Genomic_DNA"/>
</dbReference>
<keyword evidence="7" id="KW-0812">Transmembrane</keyword>
<organism evidence="10 11">
    <name type="scientific">Hyphococcus lacteus</name>
    <dbReference type="NCBI Taxonomy" id="3143536"/>
    <lineage>
        <taxon>Bacteria</taxon>
        <taxon>Pseudomonadati</taxon>
        <taxon>Pseudomonadota</taxon>
        <taxon>Alphaproteobacteria</taxon>
        <taxon>Parvularculales</taxon>
        <taxon>Parvularculaceae</taxon>
        <taxon>Hyphococcus</taxon>
    </lineage>
</organism>
<dbReference type="SUPFAM" id="SSF55785">
    <property type="entry name" value="PYP-like sensor domain (PAS domain)"/>
    <property type="match status" value="1"/>
</dbReference>
<evidence type="ECO:0000256" key="6">
    <source>
        <dbReference type="SAM" id="Coils"/>
    </source>
</evidence>
<dbReference type="Gene3D" id="3.30.450.20">
    <property type="entry name" value="PAS domain"/>
    <property type="match status" value="1"/>
</dbReference>
<dbReference type="Pfam" id="PF12860">
    <property type="entry name" value="PAS_7"/>
    <property type="match status" value="1"/>
</dbReference>
<dbReference type="CDD" id="cd00082">
    <property type="entry name" value="HisKA"/>
    <property type="match status" value="1"/>
</dbReference>
<keyword evidence="11" id="KW-1185">Reference proteome</keyword>
<feature type="coiled-coil region" evidence="6">
    <location>
        <begin position="467"/>
        <end position="505"/>
    </location>
</feature>
<protein>
    <recommendedName>
        <fullName evidence="2">histidine kinase</fullName>
        <ecNumber evidence="2">2.7.13.3</ecNumber>
    </recommendedName>
</protein>
<dbReference type="Pfam" id="PF00512">
    <property type="entry name" value="HisKA"/>
    <property type="match status" value="1"/>
</dbReference>
<reference evidence="10 11" key="1">
    <citation type="submission" date="2024-05" db="EMBL/GenBank/DDBJ databases">
        <title>Three bacterial strains, DH-69, EH-24, and ECK-19 isolated from coastal sediments.</title>
        <authorList>
            <person name="Ye Y.-Q."/>
            <person name="Du Z.-J."/>
        </authorList>
    </citation>
    <scope>NUCLEOTIDE SEQUENCE [LARGE SCALE GENOMIC DNA]</scope>
    <source>
        <strain evidence="10 11">ECK-19</strain>
    </source>
</reference>
<accession>A0ABV3Z0V5</accession>
<keyword evidence="5" id="KW-0418">Kinase</keyword>
<dbReference type="Pfam" id="PF02518">
    <property type="entry name" value="HATPase_c"/>
    <property type="match status" value="1"/>
</dbReference>
<keyword evidence="3" id="KW-0597">Phosphoprotein</keyword>
<evidence type="ECO:0000313" key="10">
    <source>
        <dbReference type="EMBL" id="MEX6632128.1"/>
    </source>
</evidence>
<dbReference type="InterPro" id="IPR003594">
    <property type="entry name" value="HATPase_dom"/>
</dbReference>
<dbReference type="InterPro" id="IPR003661">
    <property type="entry name" value="HisK_dim/P_dom"/>
</dbReference>
<keyword evidence="7" id="KW-1133">Transmembrane helix</keyword>
<evidence type="ECO:0000256" key="1">
    <source>
        <dbReference type="ARBA" id="ARBA00000085"/>
    </source>
</evidence>
<evidence type="ECO:0000256" key="7">
    <source>
        <dbReference type="SAM" id="Phobius"/>
    </source>
</evidence>
<evidence type="ECO:0000256" key="5">
    <source>
        <dbReference type="ARBA" id="ARBA00022777"/>
    </source>
</evidence>
<keyword evidence="7" id="KW-0472">Membrane</keyword>
<evidence type="ECO:0000256" key="3">
    <source>
        <dbReference type="ARBA" id="ARBA00022553"/>
    </source>
</evidence>
<evidence type="ECO:0000259" key="8">
    <source>
        <dbReference type="PROSITE" id="PS50109"/>
    </source>
</evidence>
<evidence type="ECO:0000313" key="11">
    <source>
        <dbReference type="Proteomes" id="UP001560685"/>
    </source>
</evidence>
<dbReference type="InterPro" id="IPR005467">
    <property type="entry name" value="His_kinase_dom"/>
</dbReference>
<keyword evidence="10" id="KW-0067">ATP-binding</keyword>
<dbReference type="InterPro" id="IPR000014">
    <property type="entry name" value="PAS"/>
</dbReference>
<feature type="transmembrane region" description="Helical" evidence="7">
    <location>
        <begin position="192"/>
        <end position="214"/>
    </location>
</feature>
<evidence type="ECO:0000259" key="9">
    <source>
        <dbReference type="PROSITE" id="PS50112"/>
    </source>
</evidence>
<dbReference type="RefSeq" id="WP_369311897.1">
    <property type="nucleotide sequence ID" value="NZ_JBEHZE010000001.1"/>
</dbReference>
<dbReference type="SUPFAM" id="SSF47384">
    <property type="entry name" value="Homodimeric domain of signal transducing histidine kinase"/>
    <property type="match status" value="1"/>
</dbReference>
<keyword evidence="10" id="KW-0547">Nucleotide-binding</keyword>
<dbReference type="Gene3D" id="1.10.287.130">
    <property type="match status" value="1"/>
</dbReference>
<comment type="caution">
    <text evidence="10">The sequence shown here is derived from an EMBL/GenBank/DDBJ whole genome shotgun (WGS) entry which is preliminary data.</text>
</comment>
<dbReference type="Proteomes" id="UP001560685">
    <property type="component" value="Unassembled WGS sequence"/>
</dbReference>
<comment type="catalytic activity">
    <reaction evidence="1">
        <text>ATP + protein L-histidine = ADP + protein N-phospho-L-histidine.</text>
        <dbReference type="EC" id="2.7.13.3"/>
    </reaction>
</comment>
<dbReference type="PROSITE" id="PS50112">
    <property type="entry name" value="PAS"/>
    <property type="match status" value="1"/>
</dbReference>
<sequence>MLLKTRPTCYFWRIFTGSVRFSMADEPKHIDGEKLAARIDALSPRRLGILTGAFLIALATLFVFEMNDKALLRESETQLRLSQAASDGAAALNIAIMTGTPVRDALSGVEPGGYTAMFHLSTSGDILTAEGRTDMIDIPASSLRALNLDASTSARLDLPGGKVAVAWRRLDNGDALVIAAPARDMFDRTRVWVLYAVLMGAITLVIGSLMAAFIRQSRAAASAAHALSTLTEFNAALTGGRCSPWFYDHKERTVHLTKSFLQPLGLSARDRKFSMREISALVHPQDLRTALAVISGEPSGVSEGVVRVREPGGGWSRAYFRTSPEATRFHRAGVAFDLVGASTLAPGAAIAETRLRDAIESIPEAFVLWDAQGKLAIWNKRFTSIFRIPAKVLKPGLTIDEVSTCAAVAGDILVAHFSPLEDAQQENQEVALPGSRWAHVSRRKTAEGGYVCVASNVTDLKRRAWAQKKKERELQHTVEDLENSRKELSEALRKYEFEKYRAEEASRSKSEFLANMSHELRTPLNAINGFSEVMQSELYGPLGDNKYKEYVTDILSSGRHLLELIDDILDMSKIEAGRLSLEPKRIELERILNESVRLVAKRASDAGVKLTASVAHAPAVWADQRAVKQVVLNLLSNALKFTGRGGEVTLTAEADLDGVTIIVADSGTGITKEQLHKLGAPFELAESHFSRSRNGSGLGLALSKSLMEMQGGILALASQPGRGTVACATFPRRKEAKVRLPQFVRKEAYVLTGREAPQPMQIVGTQAAE</sequence>